<feature type="binding site" evidence="2">
    <location>
        <position position="151"/>
    </location>
    <ligand>
        <name>Fe cation</name>
        <dbReference type="ChEBI" id="CHEBI:24875"/>
    </ligand>
</feature>
<comment type="catalytic activity">
    <reaction evidence="2">
        <text>N-terminal N-formyl-L-methionyl-[peptide] + H2O = N-terminal L-methionyl-[peptide] + formate</text>
        <dbReference type="Rhea" id="RHEA:24420"/>
        <dbReference type="Rhea" id="RHEA-COMP:10639"/>
        <dbReference type="Rhea" id="RHEA-COMP:10640"/>
        <dbReference type="ChEBI" id="CHEBI:15377"/>
        <dbReference type="ChEBI" id="CHEBI:15740"/>
        <dbReference type="ChEBI" id="CHEBI:49298"/>
        <dbReference type="ChEBI" id="CHEBI:64731"/>
        <dbReference type="EC" id="3.5.1.88"/>
    </reaction>
</comment>
<keyword evidence="2" id="KW-0479">Metal-binding</keyword>
<dbReference type="GO" id="GO:0046872">
    <property type="term" value="F:metal ion binding"/>
    <property type="evidence" value="ECO:0007669"/>
    <property type="project" value="UniProtKB-KW"/>
</dbReference>
<dbReference type="NCBIfam" id="NF001159">
    <property type="entry name" value="PRK00150.1-3"/>
    <property type="match status" value="1"/>
</dbReference>
<dbReference type="PIRSF" id="PIRSF004749">
    <property type="entry name" value="Pep_def"/>
    <property type="match status" value="1"/>
</dbReference>
<accession>A0A8J3HVV9</accession>
<dbReference type="CDD" id="cd00487">
    <property type="entry name" value="Pep_deformylase"/>
    <property type="match status" value="1"/>
</dbReference>
<evidence type="ECO:0000313" key="4">
    <source>
        <dbReference type="Proteomes" id="UP000637906"/>
    </source>
</evidence>
<reference evidence="3 4" key="1">
    <citation type="journal article" date="2021" name="Microb. Ecol.">
        <title>Candidatus Mesenet longicola: Novel Endosymbionts of Brontispa longissima that Induce Cytoplasmic Incompatibility.</title>
        <authorList>
            <person name="Takano S."/>
            <person name="Gotoh Y."/>
            <person name="Hayashi T."/>
        </authorList>
    </citation>
    <scope>NUCLEOTIDE SEQUENCE [LARGE SCALE GENOMIC DNA]</scope>
    <source>
        <strain evidence="3">L5</strain>
    </source>
</reference>
<dbReference type="PANTHER" id="PTHR10458">
    <property type="entry name" value="PEPTIDE DEFORMYLASE"/>
    <property type="match status" value="1"/>
</dbReference>
<organism evidence="3 4">
    <name type="scientific">Candidatus Mesenet longicola</name>
    <dbReference type="NCBI Taxonomy" id="1892558"/>
    <lineage>
        <taxon>Bacteria</taxon>
        <taxon>Pseudomonadati</taxon>
        <taxon>Pseudomonadota</taxon>
        <taxon>Alphaproteobacteria</taxon>
        <taxon>Rickettsiales</taxon>
        <taxon>Anaplasmataceae</taxon>
        <taxon>Candidatus Mesenet</taxon>
    </lineage>
</organism>
<dbReference type="EC" id="3.5.1.88" evidence="2"/>
<comment type="similarity">
    <text evidence="1 2">Belongs to the polypeptide deformylase family.</text>
</comment>
<dbReference type="InterPro" id="IPR023635">
    <property type="entry name" value="Peptide_deformylase"/>
</dbReference>
<name>A0A8J3HVV9_9RICK</name>
<dbReference type="InterPro" id="IPR036821">
    <property type="entry name" value="Peptide_deformylase_sf"/>
</dbReference>
<protein>
    <recommendedName>
        <fullName evidence="2">Peptide deformylase</fullName>
        <shortName evidence="2">PDF</shortName>
        <ecNumber evidence="2">3.5.1.88</ecNumber>
    </recommendedName>
    <alternativeName>
        <fullName evidence="2">Polypeptide deformylase</fullName>
    </alternativeName>
</protein>
<dbReference type="PANTHER" id="PTHR10458:SF22">
    <property type="entry name" value="PEPTIDE DEFORMYLASE"/>
    <property type="match status" value="1"/>
</dbReference>
<dbReference type="Gene3D" id="3.90.45.10">
    <property type="entry name" value="Peptide deformylase"/>
    <property type="match status" value="1"/>
</dbReference>
<comment type="function">
    <text evidence="2">Removes the formyl group from the N-terminal Met of newly synthesized proteins. Requires at least a dipeptide for an efficient rate of reaction. N-terminal L-methionine is a prerequisite for activity but the enzyme has broad specificity at other positions.</text>
</comment>
<evidence type="ECO:0000256" key="2">
    <source>
        <dbReference type="HAMAP-Rule" id="MF_00163"/>
    </source>
</evidence>
<feature type="active site" evidence="2">
    <location>
        <position position="148"/>
    </location>
</feature>
<feature type="binding site" evidence="2">
    <location>
        <position position="105"/>
    </location>
    <ligand>
        <name>Fe cation</name>
        <dbReference type="ChEBI" id="CHEBI:24875"/>
    </ligand>
</feature>
<keyword evidence="2" id="KW-0378">Hydrolase</keyword>
<dbReference type="Proteomes" id="UP000637906">
    <property type="component" value="Unassembled WGS sequence"/>
</dbReference>
<keyword evidence="2" id="KW-0408">Iron</keyword>
<dbReference type="PRINTS" id="PR01576">
    <property type="entry name" value="PDEFORMYLASE"/>
</dbReference>
<keyword evidence="2" id="KW-0648">Protein biosynthesis</keyword>
<proteinExistence type="inferred from homology"/>
<dbReference type="NCBIfam" id="TIGR00079">
    <property type="entry name" value="pept_deformyl"/>
    <property type="match status" value="1"/>
</dbReference>
<dbReference type="GO" id="GO:0042586">
    <property type="term" value="F:peptide deformylase activity"/>
    <property type="evidence" value="ECO:0007669"/>
    <property type="project" value="UniProtKB-UniRule"/>
</dbReference>
<dbReference type="GO" id="GO:0006412">
    <property type="term" value="P:translation"/>
    <property type="evidence" value="ECO:0007669"/>
    <property type="project" value="UniProtKB-UniRule"/>
</dbReference>
<dbReference type="Pfam" id="PF01327">
    <property type="entry name" value="Pep_deformylase"/>
    <property type="match status" value="1"/>
</dbReference>
<comment type="cofactor">
    <cofactor evidence="2">
        <name>Fe(2+)</name>
        <dbReference type="ChEBI" id="CHEBI:29033"/>
    </cofactor>
    <text evidence="2">Binds 1 Fe(2+) ion.</text>
</comment>
<dbReference type="HAMAP" id="MF_00163">
    <property type="entry name" value="Pep_deformylase"/>
    <property type="match status" value="1"/>
</dbReference>
<dbReference type="AlphaFoldDB" id="A0A8J3HVV9"/>
<keyword evidence="4" id="KW-1185">Reference proteome</keyword>
<evidence type="ECO:0000256" key="1">
    <source>
        <dbReference type="ARBA" id="ARBA00010759"/>
    </source>
</evidence>
<comment type="caution">
    <text evidence="3">The sequence shown here is derived from an EMBL/GenBank/DDBJ whole genome shotgun (WGS) entry which is preliminary data.</text>
</comment>
<evidence type="ECO:0000313" key="3">
    <source>
        <dbReference type="EMBL" id="GHM60105.1"/>
    </source>
</evidence>
<gene>
    <name evidence="2 3" type="primary">def</name>
    <name evidence="3" type="ORF">sL5_10980</name>
</gene>
<feature type="binding site" evidence="2">
    <location>
        <position position="147"/>
    </location>
    <ligand>
        <name>Fe cation</name>
        <dbReference type="ChEBI" id="CHEBI:24875"/>
    </ligand>
</feature>
<sequence>MSILPIIIAPDDRLHLCSEEVMEVNDEIKQLVDDMFETMYHEGGLGLAAVQVGVHKRIFIADVPEEYDNLENRVDGYNSTGGPFCIVNPQIIELSGESISLNEGCLSVPEQRNEISRPKYLILKYLDYYGKGQIVKVQGWLARCFQHEIDHLNGILYFKHLSKIRYDMAVKKAQKIKRYYKQ</sequence>
<dbReference type="EMBL" id="BNGU01000077">
    <property type="protein sequence ID" value="GHM60105.1"/>
    <property type="molecule type" value="Genomic_DNA"/>
</dbReference>
<dbReference type="SUPFAM" id="SSF56420">
    <property type="entry name" value="Peptide deformylase"/>
    <property type="match status" value="1"/>
</dbReference>